<evidence type="ECO:0000313" key="2">
    <source>
        <dbReference type="Proteomes" id="UP001604277"/>
    </source>
</evidence>
<dbReference type="AlphaFoldDB" id="A0ABD1U5Q5"/>
<keyword evidence="2" id="KW-1185">Reference proteome</keyword>
<proteinExistence type="predicted"/>
<reference evidence="2" key="1">
    <citation type="submission" date="2024-07" db="EMBL/GenBank/DDBJ databases">
        <title>Two chromosome-level genome assemblies of Korean endemic species Abeliophyllum distichum and Forsythia ovata (Oleaceae).</title>
        <authorList>
            <person name="Jang H."/>
        </authorList>
    </citation>
    <scope>NUCLEOTIDE SEQUENCE [LARGE SCALE GENOMIC DNA]</scope>
</reference>
<organism evidence="1 2">
    <name type="scientific">Forsythia ovata</name>
    <dbReference type="NCBI Taxonomy" id="205694"/>
    <lineage>
        <taxon>Eukaryota</taxon>
        <taxon>Viridiplantae</taxon>
        <taxon>Streptophyta</taxon>
        <taxon>Embryophyta</taxon>
        <taxon>Tracheophyta</taxon>
        <taxon>Spermatophyta</taxon>
        <taxon>Magnoliopsida</taxon>
        <taxon>eudicotyledons</taxon>
        <taxon>Gunneridae</taxon>
        <taxon>Pentapetalae</taxon>
        <taxon>asterids</taxon>
        <taxon>lamiids</taxon>
        <taxon>Lamiales</taxon>
        <taxon>Oleaceae</taxon>
        <taxon>Forsythieae</taxon>
        <taxon>Forsythia</taxon>
    </lineage>
</organism>
<sequence>MGKRKFDIFIVIQDLRTSKNTRDRIFFEKKLRESILICTQKNRVSSNILLGVIPLVLKTPASIYMLSLGKALHCEALKLGVEVRVICLILCLKEMLCRDMECDYWRVYENG</sequence>
<evidence type="ECO:0000313" key="1">
    <source>
        <dbReference type="EMBL" id="KAL2519920.1"/>
    </source>
</evidence>
<comment type="caution">
    <text evidence="1">The sequence shown here is derived from an EMBL/GenBank/DDBJ whole genome shotgun (WGS) entry which is preliminary data.</text>
</comment>
<accession>A0ABD1U5Q5</accession>
<protein>
    <submittedName>
        <fullName evidence="1">Uncharacterized protein</fullName>
    </submittedName>
</protein>
<dbReference type="EMBL" id="JBFOLJ010000007">
    <property type="protein sequence ID" value="KAL2519920.1"/>
    <property type="molecule type" value="Genomic_DNA"/>
</dbReference>
<gene>
    <name evidence="1" type="ORF">Fot_23843</name>
</gene>
<dbReference type="Proteomes" id="UP001604277">
    <property type="component" value="Unassembled WGS sequence"/>
</dbReference>
<name>A0ABD1U5Q5_9LAMI</name>